<comment type="caution">
    <text evidence="1">The sequence shown here is derived from an EMBL/GenBank/DDBJ whole genome shotgun (WGS) entry which is preliminary data.</text>
</comment>
<protein>
    <submittedName>
        <fullName evidence="1">Uncharacterized protein</fullName>
    </submittedName>
</protein>
<reference evidence="2" key="1">
    <citation type="submission" date="2018-08" db="EMBL/GenBank/DDBJ databases">
        <authorList>
            <person name="Khan S.A."/>
            <person name="J S.E."/>
        </authorList>
    </citation>
    <scope>NUCLEOTIDE SEQUENCE [LARGE SCALE GENOMIC DNA]</scope>
    <source>
        <strain evidence="2">PoM-212</strain>
    </source>
</reference>
<reference evidence="2" key="2">
    <citation type="submission" date="2018-12" db="EMBL/GenBank/DDBJ databases">
        <title>Maribacter lutimaris sp. nov., isolated from marine sediment.</title>
        <authorList>
            <person name="Kim K.K."/>
        </authorList>
    </citation>
    <scope>NUCLEOTIDE SEQUENCE [LARGE SCALE GENOMIC DNA]</scope>
    <source>
        <strain evidence="2">PoM-212</strain>
    </source>
</reference>
<evidence type="ECO:0000313" key="1">
    <source>
        <dbReference type="EMBL" id="RRQ47739.1"/>
    </source>
</evidence>
<evidence type="ECO:0000313" key="2">
    <source>
        <dbReference type="Proteomes" id="UP000286990"/>
    </source>
</evidence>
<gene>
    <name evidence="1" type="ORF">DZC72_15305</name>
</gene>
<dbReference type="PROSITE" id="PS51257">
    <property type="entry name" value="PROKAR_LIPOPROTEIN"/>
    <property type="match status" value="1"/>
</dbReference>
<dbReference type="AlphaFoldDB" id="A0A426RFR1"/>
<dbReference type="Proteomes" id="UP000286990">
    <property type="component" value="Unassembled WGS sequence"/>
</dbReference>
<proteinExistence type="predicted"/>
<keyword evidence="2" id="KW-1185">Reference proteome</keyword>
<accession>A0A426RFR1</accession>
<name>A0A426RFR1_9FLAO</name>
<sequence length="121" mass="14218">MKRFLHVFVIFSVVLLSCTDRDDEVDMVNIRIRNNTDFNFNEVRVNEKDTVYENIPAGEFSEYYEFESAPEEIGLTIISDSASFEYIPRVLAIDSLPIGFYTYELGLDEENQVEFNFRIDY</sequence>
<dbReference type="RefSeq" id="WP_125223777.1">
    <property type="nucleotide sequence ID" value="NZ_QUSX01000003.1"/>
</dbReference>
<dbReference type="EMBL" id="QUSX01000003">
    <property type="protein sequence ID" value="RRQ47739.1"/>
    <property type="molecule type" value="Genomic_DNA"/>
</dbReference>
<dbReference type="OrthoDB" id="980950at2"/>
<organism evidence="1 2">
    <name type="scientific">Maribacter algicola</name>
    <dbReference type="NCBI Taxonomy" id="2498892"/>
    <lineage>
        <taxon>Bacteria</taxon>
        <taxon>Pseudomonadati</taxon>
        <taxon>Bacteroidota</taxon>
        <taxon>Flavobacteriia</taxon>
        <taxon>Flavobacteriales</taxon>
        <taxon>Flavobacteriaceae</taxon>
        <taxon>Maribacter</taxon>
    </lineage>
</organism>